<dbReference type="EMBL" id="CAJVPD010000291">
    <property type="protein sequence ID" value="CAG8425278.1"/>
    <property type="molecule type" value="Genomic_DNA"/>
</dbReference>
<proteinExistence type="predicted"/>
<organism evidence="1 2">
    <name type="scientific">Penicillium salamii</name>
    <dbReference type="NCBI Taxonomy" id="1612424"/>
    <lineage>
        <taxon>Eukaryota</taxon>
        <taxon>Fungi</taxon>
        <taxon>Dikarya</taxon>
        <taxon>Ascomycota</taxon>
        <taxon>Pezizomycotina</taxon>
        <taxon>Eurotiomycetes</taxon>
        <taxon>Eurotiomycetidae</taxon>
        <taxon>Eurotiales</taxon>
        <taxon>Aspergillaceae</taxon>
        <taxon>Penicillium</taxon>
    </lineage>
</organism>
<comment type="caution">
    <text evidence="1">The sequence shown here is derived from an EMBL/GenBank/DDBJ whole genome shotgun (WGS) entry which is preliminary data.</text>
</comment>
<name>A0A9W4JX85_9EURO</name>
<accession>A0A9W4JX85</accession>
<reference evidence="1" key="1">
    <citation type="submission" date="2021-07" db="EMBL/GenBank/DDBJ databases">
        <authorList>
            <person name="Branca A.L. A."/>
        </authorList>
    </citation>
    <scope>NUCLEOTIDE SEQUENCE</scope>
</reference>
<sequence>MLFLCTLRFDLDTQEAKEVAEDLLSDEIEVLREQSVKEPNDVDAEEISDTEE</sequence>
<gene>
    <name evidence="1" type="ORF">PSALAMII_LOCUS10179</name>
</gene>
<dbReference type="OrthoDB" id="4770059at2759"/>
<dbReference type="AlphaFoldDB" id="A0A9W4JX85"/>
<evidence type="ECO:0000313" key="1">
    <source>
        <dbReference type="EMBL" id="CAG8425278.1"/>
    </source>
</evidence>
<dbReference type="Proteomes" id="UP001152592">
    <property type="component" value="Unassembled WGS sequence"/>
</dbReference>
<protein>
    <submittedName>
        <fullName evidence="1">Uncharacterized protein</fullName>
    </submittedName>
</protein>
<evidence type="ECO:0000313" key="2">
    <source>
        <dbReference type="Proteomes" id="UP001152592"/>
    </source>
</evidence>